<reference evidence="6" key="1">
    <citation type="journal article" date="2017" name="Nat. Commun.">
        <title>The asparagus genome sheds light on the origin and evolution of a young Y chromosome.</title>
        <authorList>
            <person name="Harkess A."/>
            <person name="Zhou J."/>
            <person name="Xu C."/>
            <person name="Bowers J.E."/>
            <person name="Van der Hulst R."/>
            <person name="Ayyampalayam S."/>
            <person name="Mercati F."/>
            <person name="Riccardi P."/>
            <person name="McKain M.R."/>
            <person name="Kakrana A."/>
            <person name="Tang H."/>
            <person name="Ray J."/>
            <person name="Groenendijk J."/>
            <person name="Arikit S."/>
            <person name="Mathioni S.M."/>
            <person name="Nakano M."/>
            <person name="Shan H."/>
            <person name="Telgmann-Rauber A."/>
            <person name="Kanno A."/>
            <person name="Yue Z."/>
            <person name="Chen H."/>
            <person name="Li W."/>
            <person name="Chen Y."/>
            <person name="Xu X."/>
            <person name="Zhang Y."/>
            <person name="Luo S."/>
            <person name="Chen H."/>
            <person name="Gao J."/>
            <person name="Mao Z."/>
            <person name="Pires J.C."/>
            <person name="Luo M."/>
            <person name="Kudrna D."/>
            <person name="Wing R.A."/>
            <person name="Meyers B.C."/>
            <person name="Yi K."/>
            <person name="Kong H."/>
            <person name="Lavrijsen P."/>
            <person name="Sunseri F."/>
            <person name="Falavigna A."/>
            <person name="Ye Y."/>
            <person name="Leebens-Mack J.H."/>
            <person name="Chen G."/>
        </authorList>
    </citation>
    <scope>NUCLEOTIDE SEQUENCE [LARGE SCALE GENOMIC DNA]</scope>
    <source>
        <strain evidence="6">cv. DH0086</strain>
    </source>
</reference>
<evidence type="ECO:0000256" key="3">
    <source>
        <dbReference type="SAM" id="MobiDB-lite"/>
    </source>
</evidence>
<evidence type="ECO:0000256" key="1">
    <source>
        <dbReference type="ARBA" id="ARBA00007166"/>
    </source>
</evidence>
<feature type="domain" description="Chalcone isomerase" evidence="4">
    <location>
        <begin position="124"/>
        <end position="257"/>
    </location>
</feature>
<dbReference type="Proteomes" id="UP000243459">
    <property type="component" value="Chromosome 10"/>
</dbReference>
<dbReference type="Pfam" id="PF16035">
    <property type="entry name" value="Chalcone_2"/>
    <property type="match status" value="1"/>
</dbReference>
<dbReference type="PANTHER" id="PTHR47589:SF5">
    <property type="entry name" value="CHALCONE ISOMERASE DOMAIN-CONTAINING PROTEIN"/>
    <property type="match status" value="1"/>
</dbReference>
<proteinExistence type="inferred from homology"/>
<dbReference type="InterPro" id="IPR044228">
    <property type="entry name" value="FAP1"/>
</dbReference>
<dbReference type="InterPro" id="IPR016088">
    <property type="entry name" value="Chalcone_isomerase_3-sand"/>
</dbReference>
<name>A0A5P1E4E6_ASPOF</name>
<dbReference type="AlphaFoldDB" id="A0A5P1E4E6"/>
<dbReference type="GO" id="GO:0006631">
    <property type="term" value="P:fatty acid metabolic process"/>
    <property type="evidence" value="ECO:0007669"/>
    <property type="project" value="TreeGrafter"/>
</dbReference>
<dbReference type="Gene3D" id="3.50.70.10">
    <property type="match status" value="1"/>
</dbReference>
<dbReference type="GO" id="GO:0005504">
    <property type="term" value="F:fatty acid binding"/>
    <property type="evidence" value="ECO:0007669"/>
    <property type="project" value="TreeGrafter"/>
</dbReference>
<dbReference type="SUPFAM" id="SSF54626">
    <property type="entry name" value="Chalcone isomerase"/>
    <property type="match status" value="1"/>
</dbReference>
<dbReference type="GO" id="GO:0009570">
    <property type="term" value="C:chloroplast stroma"/>
    <property type="evidence" value="ECO:0007669"/>
    <property type="project" value="TreeGrafter"/>
</dbReference>
<evidence type="ECO:0000313" key="6">
    <source>
        <dbReference type="Proteomes" id="UP000243459"/>
    </source>
</evidence>
<sequence length="267" mass="29560">MALRFPFSSHQPPNQPNKPSGHRHFPLVAAAASIGLGVGLSLYLQSSNQPGPVRQNPWAFASLSFADGASATSVEPKTGVSFPSVLDGTRRLLAAGVRKKSVFGLKNIDVYAFGVYADDNDVKELSKKYSERKENKEVISDVLDQDVRMTVRLQIVYGRLSIRSVRSAFEESVGSRLLKFGGPDNKELLQRFTSYFKDEYPLPRGSIIDLAKEKDFILQVKIDGKEVGSIQSKLLCKSVLDLYVGDDPFDKRAKEDFELGLESLLKT</sequence>
<dbReference type="EMBL" id="CM007390">
    <property type="protein sequence ID" value="ONK55906.1"/>
    <property type="molecule type" value="Genomic_DNA"/>
</dbReference>
<gene>
    <name evidence="5" type="ORF">A4U43_C10F2170</name>
</gene>
<dbReference type="Gene3D" id="1.10.890.20">
    <property type="match status" value="1"/>
</dbReference>
<comment type="similarity">
    <text evidence="1">Belongs to the chalcone isomerase family.</text>
</comment>
<dbReference type="InterPro" id="IPR036298">
    <property type="entry name" value="Chalcone_isomerase_sf"/>
</dbReference>
<dbReference type="GO" id="GO:0016872">
    <property type="term" value="F:intramolecular lyase activity"/>
    <property type="evidence" value="ECO:0007669"/>
    <property type="project" value="InterPro"/>
</dbReference>
<dbReference type="InterPro" id="IPR016089">
    <property type="entry name" value="Chalcone_isomerase_bundle_sf"/>
</dbReference>
<accession>A0A5P1E4E6</accession>
<dbReference type="PANTHER" id="PTHR47589">
    <property type="entry name" value="FATTY-ACID-BINDING PROTEIN 1"/>
    <property type="match status" value="1"/>
</dbReference>
<protein>
    <recommendedName>
        <fullName evidence="2">Chalcone--flavanone isomerase</fullName>
    </recommendedName>
</protein>
<keyword evidence="6" id="KW-1185">Reference proteome</keyword>
<feature type="region of interest" description="Disordered" evidence="3">
    <location>
        <begin position="1"/>
        <end position="23"/>
    </location>
</feature>
<dbReference type="Gramene" id="ONK55906">
    <property type="protein sequence ID" value="ONK55906"/>
    <property type="gene ID" value="A4U43_C10F2170"/>
</dbReference>
<dbReference type="InterPro" id="IPR016087">
    <property type="entry name" value="Chalcone_isomerase"/>
</dbReference>
<dbReference type="OrthoDB" id="18193at2759"/>
<evidence type="ECO:0000259" key="4">
    <source>
        <dbReference type="Pfam" id="PF16035"/>
    </source>
</evidence>
<evidence type="ECO:0000313" key="5">
    <source>
        <dbReference type="EMBL" id="ONK55906.1"/>
    </source>
</evidence>
<evidence type="ECO:0000256" key="2">
    <source>
        <dbReference type="ARBA" id="ARBA00024426"/>
    </source>
</evidence>
<organism evidence="5 6">
    <name type="scientific">Asparagus officinalis</name>
    <name type="common">Garden asparagus</name>
    <dbReference type="NCBI Taxonomy" id="4686"/>
    <lineage>
        <taxon>Eukaryota</taxon>
        <taxon>Viridiplantae</taxon>
        <taxon>Streptophyta</taxon>
        <taxon>Embryophyta</taxon>
        <taxon>Tracheophyta</taxon>
        <taxon>Spermatophyta</taxon>
        <taxon>Magnoliopsida</taxon>
        <taxon>Liliopsida</taxon>
        <taxon>Asparagales</taxon>
        <taxon>Asparagaceae</taxon>
        <taxon>Asparagoideae</taxon>
        <taxon>Asparagus</taxon>
    </lineage>
</organism>
<dbReference type="OMA" id="RDHDYIL"/>